<dbReference type="WBParaSite" id="MBELARI_LOCUS14396">
    <property type="protein sequence ID" value="MBELARI_LOCUS14396"/>
    <property type="gene ID" value="MBELARI_LOCUS14396"/>
</dbReference>
<proteinExistence type="predicted"/>
<name>A0AAF3EK72_9BILA</name>
<evidence type="ECO:0000313" key="1">
    <source>
        <dbReference type="Proteomes" id="UP000887575"/>
    </source>
</evidence>
<keyword evidence="1" id="KW-1185">Reference proteome</keyword>
<organism evidence="1 2">
    <name type="scientific">Mesorhabditis belari</name>
    <dbReference type="NCBI Taxonomy" id="2138241"/>
    <lineage>
        <taxon>Eukaryota</taxon>
        <taxon>Metazoa</taxon>
        <taxon>Ecdysozoa</taxon>
        <taxon>Nematoda</taxon>
        <taxon>Chromadorea</taxon>
        <taxon>Rhabditida</taxon>
        <taxon>Rhabditina</taxon>
        <taxon>Rhabditomorpha</taxon>
        <taxon>Rhabditoidea</taxon>
        <taxon>Rhabditidae</taxon>
        <taxon>Mesorhabditinae</taxon>
        <taxon>Mesorhabditis</taxon>
    </lineage>
</organism>
<reference evidence="2" key="1">
    <citation type="submission" date="2024-02" db="UniProtKB">
        <authorList>
            <consortium name="WormBaseParasite"/>
        </authorList>
    </citation>
    <scope>IDENTIFICATION</scope>
</reference>
<dbReference type="AlphaFoldDB" id="A0AAF3EK72"/>
<sequence>MTIFAATPWCTACVESVTQCDATKLIAPQIIVCPEDQIMKSCRKAQKPFECSQNLLRKWISLTECVFGNHEPHTCCRRNELCR</sequence>
<dbReference type="Proteomes" id="UP000887575">
    <property type="component" value="Unassembled WGS sequence"/>
</dbReference>
<evidence type="ECO:0000313" key="2">
    <source>
        <dbReference type="WBParaSite" id="MBELARI_LOCUS14396"/>
    </source>
</evidence>
<protein>
    <submittedName>
        <fullName evidence="2">Uncharacterized protein</fullName>
    </submittedName>
</protein>
<accession>A0AAF3EK72</accession>